<dbReference type="EMBL" id="JAFCMP010000179">
    <property type="protein sequence ID" value="KAG5183939.1"/>
    <property type="molecule type" value="Genomic_DNA"/>
</dbReference>
<feature type="region of interest" description="Disordered" evidence="1">
    <location>
        <begin position="63"/>
        <end position="95"/>
    </location>
</feature>
<name>A0A836CFS3_9STRA</name>
<proteinExistence type="predicted"/>
<protein>
    <submittedName>
        <fullName evidence="2">Uncharacterized protein</fullName>
    </submittedName>
</protein>
<evidence type="ECO:0000313" key="3">
    <source>
        <dbReference type="Proteomes" id="UP000664859"/>
    </source>
</evidence>
<sequence>MTASAHKTTDFAAVSTVPAAMTCEFSTKPSIMLVADVEIEDIPALATMADMVAARKKRAEDERTVTKRTAAAAKGRRAKKARKEPVASVATAPAEVGGDGEALPHLERFKNLEEVKGDMSRSLLLSPCTEDLVQDIFESDDTIHFVGIYGTYILVQYSKSQSVTARKTTFSSLGIVATAPKDIALKQLIADITWQFARKRDCTFPVEPVPPPNYINFFNEGRWRSQHIVLHTLDTIMKNMKSHSAQRNHAFVLLDVLGKLMAAFHGTDCTCACRESCDSILTLNGISGISPDRKFDEQGYGDRLQVLQLFDKRHNTHIKSNTMPTVRSRRKSWLLVTTDNTFQHYRDRSERLSNKKSKNEVELAELQRYAHEKRMEQLRAQCKARKLDAPAEDMAVIAAFDADDRYHSKPSISRMLISLRDTTTHCSKESCGNKICYGDNGDNDLMTLAHVPTRASPDRISNVLGYLGNTRLVCASCNMSERDHSRVHDDRTRSTKSLTYQLSAYKERCIAYLKGLVDIEVRGGTDLEKAARKKELRQQIIDMTE</sequence>
<dbReference type="Proteomes" id="UP000664859">
    <property type="component" value="Unassembled WGS sequence"/>
</dbReference>
<dbReference type="AlphaFoldDB" id="A0A836CFS3"/>
<organism evidence="2 3">
    <name type="scientific">Tribonema minus</name>
    <dbReference type="NCBI Taxonomy" id="303371"/>
    <lineage>
        <taxon>Eukaryota</taxon>
        <taxon>Sar</taxon>
        <taxon>Stramenopiles</taxon>
        <taxon>Ochrophyta</taxon>
        <taxon>PX clade</taxon>
        <taxon>Xanthophyceae</taxon>
        <taxon>Tribonematales</taxon>
        <taxon>Tribonemataceae</taxon>
        <taxon>Tribonema</taxon>
    </lineage>
</organism>
<evidence type="ECO:0000256" key="1">
    <source>
        <dbReference type="SAM" id="MobiDB-lite"/>
    </source>
</evidence>
<keyword evidence="3" id="KW-1185">Reference proteome</keyword>
<evidence type="ECO:0000313" key="2">
    <source>
        <dbReference type="EMBL" id="KAG5183939.1"/>
    </source>
</evidence>
<comment type="caution">
    <text evidence="2">The sequence shown here is derived from an EMBL/GenBank/DDBJ whole genome shotgun (WGS) entry which is preliminary data.</text>
</comment>
<reference evidence="2" key="1">
    <citation type="submission" date="2021-02" db="EMBL/GenBank/DDBJ databases">
        <title>First Annotated Genome of the Yellow-green Alga Tribonema minus.</title>
        <authorList>
            <person name="Mahan K.M."/>
        </authorList>
    </citation>
    <scope>NUCLEOTIDE SEQUENCE</scope>
    <source>
        <strain evidence="2">UTEX B ZZ1240</strain>
    </source>
</reference>
<gene>
    <name evidence="2" type="ORF">JKP88DRAFT_244811</name>
</gene>
<accession>A0A836CFS3</accession>